<proteinExistence type="predicted"/>
<dbReference type="Proteomes" id="UP001403385">
    <property type="component" value="Unassembled WGS sequence"/>
</dbReference>
<protein>
    <submittedName>
        <fullName evidence="2">Saccharopine dehydrogenase NADP-binding domain-containing protein</fullName>
    </submittedName>
</protein>
<evidence type="ECO:0000313" key="2">
    <source>
        <dbReference type="EMBL" id="MEN7551785.1"/>
    </source>
</evidence>
<sequence length="67" mass="7394">MNTTHTKAILIIGGYGKVGKLIASQLVKTNRYTITLAGRNKEKANNTARQLGRQVTGVHFDIAHFKK</sequence>
<accession>A0AAW9S9G3</accession>
<organism evidence="2 3">
    <name type="scientific">Rapidithrix thailandica</name>
    <dbReference type="NCBI Taxonomy" id="413964"/>
    <lineage>
        <taxon>Bacteria</taxon>
        <taxon>Pseudomonadati</taxon>
        <taxon>Bacteroidota</taxon>
        <taxon>Cytophagia</taxon>
        <taxon>Cytophagales</taxon>
        <taxon>Flammeovirgaceae</taxon>
        <taxon>Rapidithrix</taxon>
    </lineage>
</organism>
<evidence type="ECO:0000313" key="3">
    <source>
        <dbReference type="Proteomes" id="UP001403385"/>
    </source>
</evidence>
<feature type="domain" description="Saccharopine dehydrogenase NADP binding" evidence="1">
    <location>
        <begin position="9"/>
        <end position="63"/>
    </location>
</feature>
<dbReference type="InterPro" id="IPR005097">
    <property type="entry name" value="Sacchrp_dh_NADP-bd"/>
</dbReference>
<dbReference type="Gene3D" id="3.40.50.720">
    <property type="entry name" value="NAD(P)-binding Rossmann-like Domain"/>
    <property type="match status" value="1"/>
</dbReference>
<dbReference type="EMBL" id="JBDKWZ010000027">
    <property type="protein sequence ID" value="MEN7551785.1"/>
    <property type="molecule type" value="Genomic_DNA"/>
</dbReference>
<evidence type="ECO:0000259" key="1">
    <source>
        <dbReference type="Pfam" id="PF03435"/>
    </source>
</evidence>
<dbReference type="Pfam" id="PF03435">
    <property type="entry name" value="Sacchrp_dh_NADP"/>
    <property type="match status" value="1"/>
</dbReference>
<reference evidence="2 3" key="1">
    <citation type="submission" date="2024-04" db="EMBL/GenBank/DDBJ databases">
        <title>Novel genus in family Flammeovirgaceae.</title>
        <authorList>
            <person name="Nguyen T.H."/>
            <person name="Vuong T.Q."/>
            <person name="Le H."/>
            <person name="Kim S.-G."/>
        </authorList>
    </citation>
    <scope>NUCLEOTIDE SEQUENCE [LARGE SCALE GENOMIC DNA]</scope>
    <source>
        <strain evidence="2 3">JCM 23209</strain>
    </source>
</reference>
<dbReference type="SUPFAM" id="SSF51735">
    <property type="entry name" value="NAD(P)-binding Rossmann-fold domains"/>
    <property type="match status" value="1"/>
</dbReference>
<comment type="caution">
    <text evidence="2">The sequence shown here is derived from an EMBL/GenBank/DDBJ whole genome shotgun (WGS) entry which is preliminary data.</text>
</comment>
<dbReference type="InterPro" id="IPR036291">
    <property type="entry name" value="NAD(P)-bd_dom_sf"/>
</dbReference>
<keyword evidence="3" id="KW-1185">Reference proteome</keyword>
<gene>
    <name evidence="2" type="ORF">AAG747_27970</name>
</gene>
<dbReference type="RefSeq" id="WP_346824564.1">
    <property type="nucleotide sequence ID" value="NZ_JBDKWZ010000027.1"/>
</dbReference>
<dbReference type="AlphaFoldDB" id="A0AAW9S9G3"/>
<name>A0AAW9S9G3_9BACT</name>